<dbReference type="Proteomes" id="UP000477386">
    <property type="component" value="Unassembled WGS sequence"/>
</dbReference>
<sequence>MYGTITQINVTPDQLTELVRVAVRSELANFTPPAPAGSDLPELLTRRQTAEHIGVSLTTLHEWAQDSDDRPAVLVPLKINGRVRYRRADVLAALKESRRFKNKAGEGRAA</sequence>
<evidence type="ECO:0000313" key="2">
    <source>
        <dbReference type="Proteomes" id="UP000477386"/>
    </source>
</evidence>
<keyword evidence="2" id="KW-1185">Reference proteome</keyword>
<reference evidence="1 2" key="1">
    <citation type="submission" date="2020-02" db="EMBL/GenBank/DDBJ databases">
        <title>Draft genome sequence of two Spirosoma agri KCTC 52727 and Spirosoma terrae KCTC 52035.</title>
        <authorList>
            <person name="Rojas J."/>
            <person name="Ambika Manirajan B."/>
            <person name="Ratering S."/>
            <person name="Suarez C."/>
            <person name="Schnell S."/>
        </authorList>
    </citation>
    <scope>NUCLEOTIDE SEQUENCE [LARGE SCALE GENOMIC DNA]</scope>
    <source>
        <strain evidence="1 2">KCTC 52727</strain>
    </source>
</reference>
<comment type="caution">
    <text evidence="1">The sequence shown here is derived from an EMBL/GenBank/DDBJ whole genome shotgun (WGS) entry which is preliminary data.</text>
</comment>
<evidence type="ECO:0000313" key="1">
    <source>
        <dbReference type="EMBL" id="NEU68756.1"/>
    </source>
</evidence>
<gene>
    <name evidence="1" type="ORF">GK091_17845</name>
</gene>
<accession>A0A6M0IKC2</accession>
<dbReference type="AlphaFoldDB" id="A0A6M0IKC2"/>
<dbReference type="InterPro" id="IPR009061">
    <property type="entry name" value="DNA-bd_dom_put_sf"/>
</dbReference>
<dbReference type="RefSeq" id="WP_164041258.1">
    <property type="nucleotide sequence ID" value="NZ_JAAGNZ010000002.1"/>
</dbReference>
<name>A0A6M0IKC2_9BACT</name>
<protein>
    <submittedName>
        <fullName evidence="1">Helix-turn-helix domain-containing protein</fullName>
    </submittedName>
</protein>
<proteinExistence type="predicted"/>
<organism evidence="1 2">
    <name type="scientific">Spirosoma agri</name>
    <dbReference type="NCBI Taxonomy" id="1987381"/>
    <lineage>
        <taxon>Bacteria</taxon>
        <taxon>Pseudomonadati</taxon>
        <taxon>Bacteroidota</taxon>
        <taxon>Cytophagia</taxon>
        <taxon>Cytophagales</taxon>
        <taxon>Cytophagaceae</taxon>
        <taxon>Spirosoma</taxon>
    </lineage>
</organism>
<dbReference type="SUPFAM" id="SSF46955">
    <property type="entry name" value="Putative DNA-binding domain"/>
    <property type="match status" value="1"/>
</dbReference>
<dbReference type="EMBL" id="JAAGNZ010000002">
    <property type="protein sequence ID" value="NEU68756.1"/>
    <property type="molecule type" value="Genomic_DNA"/>
</dbReference>